<name>A0AAU7JI04_9HYPH</name>
<protein>
    <submittedName>
        <fullName evidence="1">Uncharacterized protein</fullName>
    </submittedName>
</protein>
<dbReference type="AlphaFoldDB" id="A0AAU7JI04"/>
<dbReference type="RefSeq" id="WP_406856469.1">
    <property type="nucleotide sequence ID" value="NZ_CP157484.1"/>
</dbReference>
<gene>
    <name evidence="1" type="ORF">ABEG18_02235</name>
</gene>
<proteinExistence type="predicted"/>
<accession>A0AAU7JI04</accession>
<evidence type="ECO:0000313" key="1">
    <source>
        <dbReference type="EMBL" id="XBO39624.1"/>
    </source>
</evidence>
<dbReference type="EMBL" id="CP157484">
    <property type="protein sequence ID" value="XBO39624.1"/>
    <property type="molecule type" value="Genomic_DNA"/>
</dbReference>
<reference evidence="1" key="1">
    <citation type="submission" date="2024-05" db="EMBL/GenBank/DDBJ databases">
        <authorList>
            <person name="Kim S."/>
            <person name="Heo J."/>
            <person name="Choi H."/>
            <person name="Choi Y."/>
            <person name="Kwon S.-W."/>
            <person name="Kim Y."/>
        </authorList>
    </citation>
    <scope>NUCLEOTIDE SEQUENCE</scope>
    <source>
        <strain evidence="1">KACC 23698</strain>
    </source>
</reference>
<sequence length="87" mass="9548">MPSDESPGQALAAASRFYPALDEDRIAALGGRLEEIVSLLHAGALTELQRQEMRLSLKAQIASSEALHRVRLLNSDEPAFMFHACQE</sequence>
<organism evidence="1">
    <name type="scientific">Alsobacter sp. KACC 23698</name>
    <dbReference type="NCBI Taxonomy" id="3149229"/>
    <lineage>
        <taxon>Bacteria</taxon>
        <taxon>Pseudomonadati</taxon>
        <taxon>Pseudomonadota</taxon>
        <taxon>Alphaproteobacteria</taxon>
        <taxon>Hyphomicrobiales</taxon>
        <taxon>Alsobacteraceae</taxon>
        <taxon>Alsobacter</taxon>
    </lineage>
</organism>